<dbReference type="AlphaFoldDB" id="A0A2S6CNM0"/>
<evidence type="ECO:0000313" key="2">
    <source>
        <dbReference type="EMBL" id="PPJ61270.1"/>
    </source>
</evidence>
<sequence>MYMRQVLLFAIALATCNALAIPAQPLAGSSVNPAENFERAEQKRQYATFNDYIPQTDRLHEVTQRKRHEEASMEDV</sequence>
<gene>
    <name evidence="2" type="ORF">CBER1_11942</name>
</gene>
<protein>
    <submittedName>
        <fullName evidence="2">Uncharacterized protein</fullName>
    </submittedName>
</protein>
<dbReference type="Proteomes" id="UP000237631">
    <property type="component" value="Unassembled WGS sequence"/>
</dbReference>
<keyword evidence="1" id="KW-0732">Signal</keyword>
<accession>A0A2S6CNM0</accession>
<keyword evidence="3" id="KW-1185">Reference proteome</keyword>
<comment type="caution">
    <text evidence="2">The sequence shown here is derived from an EMBL/GenBank/DDBJ whole genome shotgun (WGS) entry which is preliminary data.</text>
</comment>
<evidence type="ECO:0000256" key="1">
    <source>
        <dbReference type="SAM" id="SignalP"/>
    </source>
</evidence>
<dbReference type="EMBL" id="PNEN01000083">
    <property type="protein sequence ID" value="PPJ61270.1"/>
    <property type="molecule type" value="Genomic_DNA"/>
</dbReference>
<organism evidence="2 3">
    <name type="scientific">Cercospora berteroae</name>
    <dbReference type="NCBI Taxonomy" id="357750"/>
    <lineage>
        <taxon>Eukaryota</taxon>
        <taxon>Fungi</taxon>
        <taxon>Dikarya</taxon>
        <taxon>Ascomycota</taxon>
        <taxon>Pezizomycotina</taxon>
        <taxon>Dothideomycetes</taxon>
        <taxon>Dothideomycetidae</taxon>
        <taxon>Mycosphaerellales</taxon>
        <taxon>Mycosphaerellaceae</taxon>
        <taxon>Cercospora</taxon>
    </lineage>
</organism>
<reference evidence="3" key="1">
    <citation type="journal article" date="2017" name="bioRxiv">
        <title>Conservation of a gene cluster reveals novel cercosporin biosynthetic mechanisms and extends production to the genus Colletotrichum.</title>
        <authorList>
            <person name="de Jonge R."/>
            <person name="Ebert M.K."/>
            <person name="Huitt-Roehl C.R."/>
            <person name="Pal P."/>
            <person name="Suttle J.C."/>
            <person name="Spanner R.E."/>
            <person name="Neubauer J.D."/>
            <person name="Jurick W.M.II."/>
            <person name="Stott K.A."/>
            <person name="Secor G.A."/>
            <person name="Thomma B.P.H.J."/>
            <person name="Van de Peer Y."/>
            <person name="Townsend C.A."/>
            <person name="Bolton M.D."/>
        </authorList>
    </citation>
    <scope>NUCLEOTIDE SEQUENCE [LARGE SCALE GENOMIC DNA]</scope>
    <source>
        <strain evidence="3">CBS538.71</strain>
    </source>
</reference>
<feature type="signal peptide" evidence="1">
    <location>
        <begin position="1"/>
        <end position="18"/>
    </location>
</feature>
<proteinExistence type="predicted"/>
<evidence type="ECO:0000313" key="3">
    <source>
        <dbReference type="Proteomes" id="UP000237631"/>
    </source>
</evidence>
<feature type="chain" id="PRO_5015398030" evidence="1">
    <location>
        <begin position="19"/>
        <end position="76"/>
    </location>
</feature>
<name>A0A2S6CNM0_9PEZI</name>